<feature type="domain" description="Transposase IS116/IS110/IS902 C-terminal" evidence="2">
    <location>
        <begin position="130"/>
        <end position="207"/>
    </location>
</feature>
<dbReference type="HOGENOM" id="CLU_036902_3_1_5"/>
<dbReference type="GO" id="GO:0006313">
    <property type="term" value="P:DNA transposition"/>
    <property type="evidence" value="ECO:0007669"/>
    <property type="project" value="InterPro"/>
</dbReference>
<dbReference type="Proteomes" id="UP000001868">
    <property type="component" value="Chromosome"/>
</dbReference>
<dbReference type="InterPro" id="IPR047650">
    <property type="entry name" value="Transpos_IS110"/>
</dbReference>
<dbReference type="eggNOG" id="COG3547">
    <property type="taxonomic scope" value="Bacteria"/>
</dbReference>
<dbReference type="Pfam" id="PF02371">
    <property type="entry name" value="Transposase_20"/>
    <property type="match status" value="1"/>
</dbReference>
<gene>
    <name evidence="3" type="ordered locus">PHZ_c2169</name>
</gene>
<evidence type="ECO:0000313" key="4">
    <source>
        <dbReference type="Proteomes" id="UP000001868"/>
    </source>
</evidence>
<dbReference type="NCBIfam" id="NF033542">
    <property type="entry name" value="transpos_IS110"/>
    <property type="match status" value="1"/>
</dbReference>
<name>B4REQ4_PHEZH</name>
<organism evidence="3 4">
    <name type="scientific">Phenylobacterium zucineum (strain HLK1)</name>
    <dbReference type="NCBI Taxonomy" id="450851"/>
    <lineage>
        <taxon>Bacteria</taxon>
        <taxon>Pseudomonadati</taxon>
        <taxon>Pseudomonadota</taxon>
        <taxon>Alphaproteobacteria</taxon>
        <taxon>Caulobacterales</taxon>
        <taxon>Caulobacteraceae</taxon>
        <taxon>Phenylobacterium</taxon>
    </lineage>
</organism>
<keyword evidence="4" id="KW-1185">Reference proteome</keyword>
<reference evidence="3 4" key="1">
    <citation type="journal article" date="2008" name="BMC Genomics">
        <title>Complete genome of Phenylobacterium zucineum - a novel facultative intracellular bacterium isolated from human erythroleukemia cell line K562.</title>
        <authorList>
            <person name="Luo Y."/>
            <person name="Xu X."/>
            <person name="Ding Z."/>
            <person name="Liu Z."/>
            <person name="Zhang B."/>
            <person name="Yan Z."/>
            <person name="Sun J."/>
            <person name="Hu S."/>
            <person name="Hu X."/>
        </authorList>
    </citation>
    <scope>NUCLEOTIDE SEQUENCE [LARGE SCALE GENOMIC DNA]</scope>
    <source>
        <strain evidence="3 4">HLK1</strain>
    </source>
</reference>
<dbReference type="GO" id="GO:0004803">
    <property type="term" value="F:transposase activity"/>
    <property type="evidence" value="ECO:0007669"/>
    <property type="project" value="InterPro"/>
</dbReference>
<dbReference type="AlphaFoldDB" id="B4REQ4"/>
<dbReference type="GO" id="GO:0003677">
    <property type="term" value="F:DNA binding"/>
    <property type="evidence" value="ECO:0007669"/>
    <property type="project" value="InterPro"/>
</dbReference>
<protein>
    <submittedName>
        <fullName evidence="3">Transposase,IS1111A\IS1328\IS1533</fullName>
    </submittedName>
</protein>
<accession>B4REQ4</accession>
<dbReference type="Pfam" id="PF01548">
    <property type="entry name" value="DEDD_Tnp_IS110"/>
    <property type="match status" value="1"/>
</dbReference>
<feature type="domain" description="Transposase IS110-like N-terminal" evidence="1">
    <location>
        <begin position="6"/>
        <end position="64"/>
    </location>
</feature>
<dbReference type="EMBL" id="CP000747">
    <property type="protein sequence ID" value="ACG78580.1"/>
    <property type="molecule type" value="Genomic_DNA"/>
</dbReference>
<proteinExistence type="predicted"/>
<dbReference type="PANTHER" id="PTHR33055:SF3">
    <property type="entry name" value="PUTATIVE TRANSPOSASE FOR IS117-RELATED"/>
    <property type="match status" value="1"/>
</dbReference>
<dbReference type="InterPro" id="IPR002525">
    <property type="entry name" value="Transp_IS110-like_N"/>
</dbReference>
<evidence type="ECO:0000259" key="1">
    <source>
        <dbReference type="Pfam" id="PF01548"/>
    </source>
</evidence>
<evidence type="ECO:0000259" key="2">
    <source>
        <dbReference type="Pfam" id="PF02371"/>
    </source>
</evidence>
<evidence type="ECO:0000313" key="3">
    <source>
        <dbReference type="EMBL" id="ACG78580.1"/>
    </source>
</evidence>
<sequence length="260" mass="28006">MGGSETDANDAEAICEAVTRPTMRFVAIKSEQQQAALALHRTRDLLVKQRTQLVNMIRGLLAEFGIEMARGLHHALDLAARVAQGAAPDVPELAARVITGLAGQIGDLQVRLTALEKELLTWHRTNELSQRLSTIPGVGLISATALAASVTDASRFRSGRQFAASLGLTPLQNSSGGKERMGRISRMGDRYLRRLLVVGMTSLVRRARTRPDSVDPRIAAMLARKPARVVTVAAANRTARVAWSIMARGGVYRAPQGVTA</sequence>
<dbReference type="KEGG" id="pzu:PHZ_c2169"/>
<dbReference type="InterPro" id="IPR003346">
    <property type="entry name" value="Transposase_20"/>
</dbReference>
<dbReference type="PANTHER" id="PTHR33055">
    <property type="entry name" value="TRANSPOSASE FOR INSERTION SEQUENCE ELEMENT IS1111A"/>
    <property type="match status" value="1"/>
</dbReference>